<comment type="cofactor">
    <cofactor evidence="1">
        <name>a divalent metal cation</name>
        <dbReference type="ChEBI" id="CHEBI:60240"/>
    </cofactor>
</comment>
<reference evidence="10 11" key="1">
    <citation type="journal article" date="2023" name="Insect Mol. Biol.">
        <title>Genome sequencing provides insights into the evolution of gene families encoding plant cell wall-degrading enzymes in longhorned beetles.</title>
        <authorList>
            <person name="Shin N.R."/>
            <person name="Okamura Y."/>
            <person name="Kirsch R."/>
            <person name="Pauchet Y."/>
        </authorList>
    </citation>
    <scope>NUCLEOTIDE SEQUENCE [LARGE SCALE GENOMIC DNA]</scope>
    <source>
        <strain evidence="10">EAD_L_NR</strain>
    </source>
</reference>
<protein>
    <recommendedName>
        <fullName evidence="9">DDE Tnp4 domain-containing protein</fullName>
    </recommendedName>
</protein>
<keyword evidence="7" id="KW-0539">Nucleus</keyword>
<evidence type="ECO:0000313" key="10">
    <source>
        <dbReference type="EMBL" id="KAJ8917040.1"/>
    </source>
</evidence>
<dbReference type="PANTHER" id="PTHR22930:SF85">
    <property type="entry name" value="GH03217P-RELATED"/>
    <property type="match status" value="1"/>
</dbReference>
<dbReference type="Proteomes" id="UP001159042">
    <property type="component" value="Unassembled WGS sequence"/>
</dbReference>
<proteinExistence type="inferred from homology"/>
<evidence type="ECO:0000256" key="7">
    <source>
        <dbReference type="ARBA" id="ARBA00023242"/>
    </source>
</evidence>
<keyword evidence="5" id="KW-0479">Metal-binding</keyword>
<evidence type="ECO:0000256" key="1">
    <source>
        <dbReference type="ARBA" id="ARBA00001968"/>
    </source>
</evidence>
<dbReference type="GO" id="GO:0016787">
    <property type="term" value="F:hydrolase activity"/>
    <property type="evidence" value="ECO:0007669"/>
    <property type="project" value="UniProtKB-KW"/>
</dbReference>
<feature type="region of interest" description="Disordered" evidence="8">
    <location>
        <begin position="1"/>
        <end position="35"/>
    </location>
</feature>
<comment type="similarity">
    <text evidence="3">Belongs to the HARBI1 family.</text>
</comment>
<gene>
    <name evidence="10" type="ORF">NQ315_012959</name>
</gene>
<name>A0AAV8VSD4_9CUCU</name>
<evidence type="ECO:0000256" key="3">
    <source>
        <dbReference type="ARBA" id="ARBA00006958"/>
    </source>
</evidence>
<keyword evidence="6" id="KW-0378">Hydrolase</keyword>
<keyword evidence="11" id="KW-1185">Reference proteome</keyword>
<dbReference type="EMBL" id="JANEYG010000036">
    <property type="protein sequence ID" value="KAJ8917040.1"/>
    <property type="molecule type" value="Genomic_DNA"/>
</dbReference>
<feature type="domain" description="DDE Tnp4" evidence="9">
    <location>
        <begin position="159"/>
        <end position="313"/>
    </location>
</feature>
<dbReference type="GO" id="GO:0046872">
    <property type="term" value="F:metal ion binding"/>
    <property type="evidence" value="ECO:0007669"/>
    <property type="project" value="UniProtKB-KW"/>
</dbReference>
<comment type="caution">
    <text evidence="10">The sequence shown here is derived from an EMBL/GenBank/DDBJ whole genome shotgun (WGS) entry which is preliminary data.</text>
</comment>
<evidence type="ECO:0000256" key="5">
    <source>
        <dbReference type="ARBA" id="ARBA00022723"/>
    </source>
</evidence>
<organism evidence="10 11">
    <name type="scientific">Exocentrus adspersus</name>
    <dbReference type="NCBI Taxonomy" id="1586481"/>
    <lineage>
        <taxon>Eukaryota</taxon>
        <taxon>Metazoa</taxon>
        <taxon>Ecdysozoa</taxon>
        <taxon>Arthropoda</taxon>
        <taxon>Hexapoda</taxon>
        <taxon>Insecta</taxon>
        <taxon>Pterygota</taxon>
        <taxon>Neoptera</taxon>
        <taxon>Endopterygota</taxon>
        <taxon>Coleoptera</taxon>
        <taxon>Polyphaga</taxon>
        <taxon>Cucujiformia</taxon>
        <taxon>Chrysomeloidea</taxon>
        <taxon>Cerambycidae</taxon>
        <taxon>Lamiinae</taxon>
        <taxon>Acanthocinini</taxon>
        <taxon>Exocentrus</taxon>
    </lineage>
</organism>
<accession>A0AAV8VSD4</accession>
<dbReference type="InterPro" id="IPR045249">
    <property type="entry name" value="HARBI1-like"/>
</dbReference>
<feature type="compositionally biased region" description="Acidic residues" evidence="8">
    <location>
        <begin position="1"/>
        <end position="14"/>
    </location>
</feature>
<evidence type="ECO:0000313" key="11">
    <source>
        <dbReference type="Proteomes" id="UP001159042"/>
    </source>
</evidence>
<sequence length="319" mass="36606">MSSGSDSEDSDEEILAVTTVSRSRKRSESQRPRVKQMSRTTFEYTLRLIFKDLSKKPLENRQGRPTIDAEKQLLLALWVLSTPNSYRLESSLFLIFNFRSVCDRFNVGRATAIRTVRRVVKALTKLKSRFISWPNHQEALHTAAELERASGFPGVIGIIDGTHIKIPAPKENSAAYINRKNVHSIQLQVVCNQKRKFTHCYVGQPGSMHDQRVLRVSPLRHILNSEEYFPENSHLIGDAAYSLYPHLLTPFKDNGHLSRQQLNYNKCLSSARMTIERAIGLLKCRFRSLLDKLYMTRTDFIPYTILACCILHNICIDLK</sequence>
<evidence type="ECO:0000259" key="9">
    <source>
        <dbReference type="Pfam" id="PF13359"/>
    </source>
</evidence>
<dbReference type="GO" id="GO:0005634">
    <property type="term" value="C:nucleus"/>
    <property type="evidence" value="ECO:0007669"/>
    <property type="project" value="UniProtKB-SubCell"/>
</dbReference>
<comment type="subcellular location">
    <subcellularLocation>
        <location evidence="2">Nucleus</location>
    </subcellularLocation>
</comment>
<evidence type="ECO:0000256" key="2">
    <source>
        <dbReference type="ARBA" id="ARBA00004123"/>
    </source>
</evidence>
<dbReference type="GO" id="GO:0004518">
    <property type="term" value="F:nuclease activity"/>
    <property type="evidence" value="ECO:0007669"/>
    <property type="project" value="UniProtKB-KW"/>
</dbReference>
<dbReference type="InterPro" id="IPR027806">
    <property type="entry name" value="HARBI1_dom"/>
</dbReference>
<dbReference type="AlphaFoldDB" id="A0AAV8VSD4"/>
<dbReference type="Pfam" id="PF13359">
    <property type="entry name" value="DDE_Tnp_4"/>
    <property type="match status" value="1"/>
</dbReference>
<evidence type="ECO:0000256" key="4">
    <source>
        <dbReference type="ARBA" id="ARBA00022722"/>
    </source>
</evidence>
<dbReference type="PANTHER" id="PTHR22930">
    <property type="match status" value="1"/>
</dbReference>
<keyword evidence="4" id="KW-0540">Nuclease</keyword>
<evidence type="ECO:0000256" key="8">
    <source>
        <dbReference type="SAM" id="MobiDB-lite"/>
    </source>
</evidence>
<evidence type="ECO:0000256" key="6">
    <source>
        <dbReference type="ARBA" id="ARBA00022801"/>
    </source>
</evidence>